<dbReference type="EMBL" id="UATL01000001">
    <property type="protein sequence ID" value="SPY28466.1"/>
    <property type="molecule type" value="Genomic_DNA"/>
</dbReference>
<dbReference type="RefSeq" id="WP_036763680.1">
    <property type="nucleotide sequence ID" value="NZ_PYOG01000002.1"/>
</dbReference>
<name>A0A2T3QNV0_PHODM</name>
<protein>
    <recommendedName>
        <fullName evidence="3">Glycine zipper family protein</fullName>
    </recommendedName>
</protein>
<evidence type="ECO:0000313" key="2">
    <source>
        <dbReference type="Proteomes" id="UP000251647"/>
    </source>
</evidence>
<sequence length="132" mass="13689">MNKIYLGLIAVGTLFLVGCSGHGALSYNDQPVVMNLDDNYELALSKCKIFADQATGNKEAGRKTGVVLGLGMGALAGGLSDEGVVKGAALGGTSGFIAGDLAGRSKDLDDAQYVLRKCLENKGYTVLDKRDS</sequence>
<evidence type="ECO:0008006" key="3">
    <source>
        <dbReference type="Google" id="ProtNLM"/>
    </source>
</evidence>
<dbReference type="Proteomes" id="UP000251647">
    <property type="component" value="Unassembled WGS sequence"/>
</dbReference>
<dbReference type="OrthoDB" id="5829818at2"/>
<reference evidence="1 2" key="1">
    <citation type="submission" date="2018-06" db="EMBL/GenBank/DDBJ databases">
        <authorList>
            <consortium name="Pathogen Informatics"/>
            <person name="Doyle S."/>
        </authorList>
    </citation>
    <scope>NUCLEOTIDE SEQUENCE [LARGE SCALE GENOMIC DNA]</scope>
    <source>
        <strain evidence="1 2">NCTC11647</strain>
    </source>
</reference>
<dbReference type="AlphaFoldDB" id="A0A2T3QNV0"/>
<organism evidence="1 2">
    <name type="scientific">Photobacterium damselae</name>
    <dbReference type="NCBI Taxonomy" id="38293"/>
    <lineage>
        <taxon>Bacteria</taxon>
        <taxon>Pseudomonadati</taxon>
        <taxon>Pseudomonadota</taxon>
        <taxon>Gammaproteobacteria</taxon>
        <taxon>Vibrionales</taxon>
        <taxon>Vibrionaceae</taxon>
        <taxon>Photobacterium</taxon>
    </lineage>
</organism>
<dbReference type="PROSITE" id="PS51257">
    <property type="entry name" value="PROKAR_LIPOPROTEIN"/>
    <property type="match status" value="1"/>
</dbReference>
<gene>
    <name evidence="1" type="ORF">NCTC11647_01556</name>
</gene>
<evidence type="ECO:0000313" key="1">
    <source>
        <dbReference type="EMBL" id="SPY28466.1"/>
    </source>
</evidence>
<proteinExistence type="predicted"/>
<accession>A0A2T3QNV0</accession>